<dbReference type="AlphaFoldDB" id="A0A8X6VVG1"/>
<dbReference type="InterPro" id="IPR046700">
    <property type="entry name" value="DUF6570"/>
</dbReference>
<dbReference type="EMBL" id="BMAU01021363">
    <property type="protein sequence ID" value="GFY23273.1"/>
    <property type="molecule type" value="Genomic_DNA"/>
</dbReference>
<organism evidence="2 3">
    <name type="scientific">Trichonephila clavipes</name>
    <name type="common">Golden silk orbweaver</name>
    <name type="synonym">Nephila clavipes</name>
    <dbReference type="NCBI Taxonomy" id="2585209"/>
    <lineage>
        <taxon>Eukaryota</taxon>
        <taxon>Metazoa</taxon>
        <taxon>Ecdysozoa</taxon>
        <taxon>Arthropoda</taxon>
        <taxon>Chelicerata</taxon>
        <taxon>Arachnida</taxon>
        <taxon>Araneae</taxon>
        <taxon>Araneomorphae</taxon>
        <taxon>Entelegynae</taxon>
        <taxon>Araneoidea</taxon>
        <taxon>Nephilidae</taxon>
        <taxon>Trichonephila</taxon>
    </lineage>
</organism>
<proteinExistence type="predicted"/>
<gene>
    <name evidence="2" type="primary">B5V51_11146</name>
    <name evidence="2" type="ORF">TNCV_3939691</name>
</gene>
<feature type="domain" description="DUF6570" evidence="1">
    <location>
        <begin position="83"/>
        <end position="175"/>
    </location>
</feature>
<protein>
    <submittedName>
        <fullName evidence="2">OTU domain-containing protein</fullName>
    </submittedName>
</protein>
<evidence type="ECO:0000313" key="3">
    <source>
        <dbReference type="Proteomes" id="UP000887159"/>
    </source>
</evidence>
<accession>A0A8X6VVG1</accession>
<sequence>MPTDHSIYSSRTRDNNAHKLFQKLFIQNGFGHVCKICDQLWFKNELKNLNDENMKFVRTFLSNFGECSIAVCPTCRNRISIQSMPSMAVHNGFKYPANPDNLLNCPSDLVSERLISPRILVMQIRRLRHVQGQYEIYEQVINVPVEVDTMVNKLPRNISDEHCIYVHIKRKNTQNKLRAGSSD</sequence>
<evidence type="ECO:0000259" key="1">
    <source>
        <dbReference type="Pfam" id="PF20209"/>
    </source>
</evidence>
<evidence type="ECO:0000313" key="2">
    <source>
        <dbReference type="EMBL" id="GFY23273.1"/>
    </source>
</evidence>
<dbReference type="Pfam" id="PF20209">
    <property type="entry name" value="DUF6570"/>
    <property type="match status" value="1"/>
</dbReference>
<dbReference type="Proteomes" id="UP000887159">
    <property type="component" value="Unassembled WGS sequence"/>
</dbReference>
<keyword evidence="3" id="KW-1185">Reference proteome</keyword>
<reference evidence="2" key="1">
    <citation type="submission" date="2020-08" db="EMBL/GenBank/DDBJ databases">
        <title>Multicomponent nature underlies the extraordinary mechanical properties of spider dragline silk.</title>
        <authorList>
            <person name="Kono N."/>
            <person name="Nakamura H."/>
            <person name="Mori M."/>
            <person name="Yoshida Y."/>
            <person name="Ohtoshi R."/>
            <person name="Malay A.D."/>
            <person name="Moran D.A.P."/>
            <person name="Tomita M."/>
            <person name="Numata K."/>
            <person name="Arakawa K."/>
        </authorList>
    </citation>
    <scope>NUCLEOTIDE SEQUENCE</scope>
</reference>
<comment type="caution">
    <text evidence="2">The sequence shown here is derived from an EMBL/GenBank/DDBJ whole genome shotgun (WGS) entry which is preliminary data.</text>
</comment>
<name>A0A8X6VVG1_TRICX</name>